<evidence type="ECO:0000313" key="1">
    <source>
        <dbReference type="EMBL" id="GBP27669.1"/>
    </source>
</evidence>
<organism evidence="1 2">
    <name type="scientific">Eumeta variegata</name>
    <name type="common">Bagworm moth</name>
    <name type="synonym">Eumeta japonica</name>
    <dbReference type="NCBI Taxonomy" id="151549"/>
    <lineage>
        <taxon>Eukaryota</taxon>
        <taxon>Metazoa</taxon>
        <taxon>Ecdysozoa</taxon>
        <taxon>Arthropoda</taxon>
        <taxon>Hexapoda</taxon>
        <taxon>Insecta</taxon>
        <taxon>Pterygota</taxon>
        <taxon>Neoptera</taxon>
        <taxon>Endopterygota</taxon>
        <taxon>Lepidoptera</taxon>
        <taxon>Glossata</taxon>
        <taxon>Ditrysia</taxon>
        <taxon>Tineoidea</taxon>
        <taxon>Psychidae</taxon>
        <taxon>Oiketicinae</taxon>
        <taxon>Eumeta</taxon>
    </lineage>
</organism>
<evidence type="ECO:0000313" key="2">
    <source>
        <dbReference type="Proteomes" id="UP000299102"/>
    </source>
</evidence>
<reference evidence="1 2" key="1">
    <citation type="journal article" date="2019" name="Commun. Biol.">
        <title>The bagworm genome reveals a unique fibroin gene that provides high tensile strength.</title>
        <authorList>
            <person name="Kono N."/>
            <person name="Nakamura H."/>
            <person name="Ohtoshi R."/>
            <person name="Tomita M."/>
            <person name="Numata K."/>
            <person name="Arakawa K."/>
        </authorList>
    </citation>
    <scope>NUCLEOTIDE SEQUENCE [LARGE SCALE GENOMIC DNA]</scope>
</reference>
<dbReference type="Proteomes" id="UP000299102">
    <property type="component" value="Unassembled WGS sequence"/>
</dbReference>
<keyword evidence="2" id="KW-1185">Reference proteome</keyword>
<accession>A0A4C1UMW5</accession>
<dbReference type="EMBL" id="BGZK01000197">
    <property type="protein sequence ID" value="GBP27669.1"/>
    <property type="molecule type" value="Genomic_DNA"/>
</dbReference>
<proteinExistence type="predicted"/>
<comment type="caution">
    <text evidence="1">The sequence shown here is derived from an EMBL/GenBank/DDBJ whole genome shotgun (WGS) entry which is preliminary data.</text>
</comment>
<dbReference type="AlphaFoldDB" id="A0A4C1UMW5"/>
<name>A0A4C1UMW5_EUMVA</name>
<protein>
    <submittedName>
        <fullName evidence="1">Uncharacterized protein</fullName>
    </submittedName>
</protein>
<gene>
    <name evidence="1" type="ORF">EVAR_12713_1</name>
</gene>
<sequence length="89" mass="9408">MRAGPRAPARSPPALTAYHPCLVISFRVIGLIEFGKLDEARKSSSNADSYTLNFEIPEPPATAIGCGCGGWGRQGSEGIALGSVWSTTW</sequence>